<evidence type="ECO:0000313" key="2">
    <source>
        <dbReference type="EMBL" id="MCP1339861.1"/>
    </source>
</evidence>
<comment type="caution">
    <text evidence="2">The sequence shown here is derived from an EMBL/GenBank/DDBJ whole genome shotgun (WGS) entry which is preliminary data.</text>
</comment>
<dbReference type="Pfam" id="PF03886">
    <property type="entry name" value="ABC_trans_aux"/>
    <property type="match status" value="1"/>
</dbReference>
<protein>
    <submittedName>
        <fullName evidence="2">ABC-type transport auxiliary lipoprotein family protein</fullName>
    </submittedName>
</protein>
<proteinExistence type="predicted"/>
<keyword evidence="2" id="KW-0449">Lipoprotein</keyword>
<sequence>MNSRDSSPKRLKPLIMVAAIALLAGCSSNSYEITQYRLPHLSESVEALCHADKRPVFVGDSAAKPGLQLQQDETRWHSARQHRWSTPLAHQLQRSVQRLLLADNCEGKLTVWVDDFYGSNDSRAVVAGHWEYKSQDNQTVLEGTFTETVPLKSDGYPALVNAMDEAWLNVMDTISLGVGQKLAR</sequence>
<dbReference type="SUPFAM" id="SSF159594">
    <property type="entry name" value="XCC0632-like"/>
    <property type="match status" value="1"/>
</dbReference>
<dbReference type="InterPro" id="IPR005586">
    <property type="entry name" value="ABC_trans_aux"/>
</dbReference>
<dbReference type="Proteomes" id="UP001139474">
    <property type="component" value="Unassembled WGS sequence"/>
</dbReference>
<evidence type="ECO:0000259" key="1">
    <source>
        <dbReference type="Pfam" id="PF03886"/>
    </source>
</evidence>
<dbReference type="RefSeq" id="WP_253619752.1">
    <property type="nucleotide sequence ID" value="NZ_JAMZDE010000007.1"/>
</dbReference>
<dbReference type="PROSITE" id="PS51257">
    <property type="entry name" value="PROKAR_LIPOPROTEIN"/>
    <property type="match status" value="1"/>
</dbReference>
<reference evidence="2" key="1">
    <citation type="submission" date="2022-06" db="EMBL/GenBank/DDBJ databases">
        <title>Idiomarina rhizosphaerae M1R2S28.</title>
        <authorList>
            <person name="Sun J.-Q."/>
            <person name="Li L.-F."/>
        </authorList>
    </citation>
    <scope>NUCLEOTIDE SEQUENCE</scope>
    <source>
        <strain evidence="2">M1R2S28</strain>
    </source>
</reference>
<dbReference type="EMBL" id="JAMZDE010000007">
    <property type="protein sequence ID" value="MCP1339861.1"/>
    <property type="molecule type" value="Genomic_DNA"/>
</dbReference>
<keyword evidence="3" id="KW-1185">Reference proteome</keyword>
<feature type="domain" description="ABC-type transport auxiliary lipoprotein component" evidence="1">
    <location>
        <begin position="108"/>
        <end position="174"/>
    </location>
</feature>
<organism evidence="2 3">
    <name type="scientific">Idiomarina rhizosphaerae</name>
    <dbReference type="NCBI Taxonomy" id="2961572"/>
    <lineage>
        <taxon>Bacteria</taxon>
        <taxon>Pseudomonadati</taxon>
        <taxon>Pseudomonadota</taxon>
        <taxon>Gammaproteobacteria</taxon>
        <taxon>Alteromonadales</taxon>
        <taxon>Idiomarinaceae</taxon>
        <taxon>Idiomarina</taxon>
    </lineage>
</organism>
<name>A0A9X2G283_9GAMM</name>
<accession>A0A9X2G283</accession>
<dbReference type="Gene3D" id="3.40.50.10610">
    <property type="entry name" value="ABC-type transport auxiliary lipoprotein component"/>
    <property type="match status" value="1"/>
</dbReference>
<evidence type="ECO:0000313" key="3">
    <source>
        <dbReference type="Proteomes" id="UP001139474"/>
    </source>
</evidence>
<dbReference type="AlphaFoldDB" id="A0A9X2G283"/>
<gene>
    <name evidence="2" type="ORF">NJR55_09685</name>
</gene>